<proteinExistence type="inferred from homology"/>
<evidence type="ECO:0000256" key="7">
    <source>
        <dbReference type="SAM" id="Phobius"/>
    </source>
</evidence>
<dbReference type="InterPro" id="IPR006153">
    <property type="entry name" value="Cation/H_exchanger_TM"/>
</dbReference>
<protein>
    <recommendedName>
        <fullName evidence="8">Cation/H+ exchanger transmembrane domain-containing protein</fullName>
    </recommendedName>
</protein>
<evidence type="ECO:0000313" key="9">
    <source>
        <dbReference type="EMBL" id="TQS83446.1"/>
    </source>
</evidence>
<dbReference type="Proteomes" id="UP000752814">
    <property type="component" value="Unassembled WGS sequence"/>
</dbReference>
<feature type="transmembrane region" description="Helical" evidence="7">
    <location>
        <begin position="149"/>
        <end position="173"/>
    </location>
</feature>
<evidence type="ECO:0000256" key="3">
    <source>
        <dbReference type="ARBA" id="ARBA00022448"/>
    </source>
</evidence>
<name>A0A8J8PE48_9ARCH</name>
<feature type="domain" description="Cation/H+ exchanger transmembrane" evidence="8">
    <location>
        <begin position="15"/>
        <end position="373"/>
    </location>
</feature>
<evidence type="ECO:0000313" key="10">
    <source>
        <dbReference type="Proteomes" id="UP000752814"/>
    </source>
</evidence>
<feature type="transmembrane region" description="Helical" evidence="7">
    <location>
        <begin position="113"/>
        <end position="137"/>
    </location>
</feature>
<evidence type="ECO:0000256" key="2">
    <source>
        <dbReference type="ARBA" id="ARBA00005551"/>
    </source>
</evidence>
<feature type="transmembrane region" description="Helical" evidence="7">
    <location>
        <begin position="221"/>
        <end position="239"/>
    </location>
</feature>
<feature type="transmembrane region" description="Helical" evidence="7">
    <location>
        <begin position="466"/>
        <end position="486"/>
    </location>
</feature>
<keyword evidence="4 7" id="KW-0812">Transmembrane</keyword>
<feature type="transmembrane region" description="Helical" evidence="7">
    <location>
        <begin position="357"/>
        <end position="376"/>
    </location>
</feature>
<comment type="caution">
    <text evidence="9">The sequence shown here is derived from an EMBL/GenBank/DDBJ whole genome shotgun (WGS) entry which is preliminary data.</text>
</comment>
<organism evidence="9 10">
    <name type="scientific">Candidatus Methanomassiliicoccus intestinalis</name>
    <dbReference type="NCBI Taxonomy" id="1406512"/>
    <lineage>
        <taxon>Archaea</taxon>
        <taxon>Methanobacteriati</taxon>
        <taxon>Thermoplasmatota</taxon>
        <taxon>Thermoplasmata</taxon>
        <taxon>Methanomassiliicoccales</taxon>
        <taxon>Methanomassiliicoccaceae</taxon>
        <taxon>Methanomassiliicoccus</taxon>
    </lineage>
</organism>
<accession>A0A8J8PE48</accession>
<comment type="subcellular location">
    <subcellularLocation>
        <location evidence="1">Membrane</location>
        <topology evidence="1">Multi-pass membrane protein</topology>
    </subcellularLocation>
</comment>
<gene>
    <name evidence="9" type="ORF">A3207_07560</name>
</gene>
<evidence type="ECO:0000256" key="5">
    <source>
        <dbReference type="ARBA" id="ARBA00022989"/>
    </source>
</evidence>
<feature type="transmembrane region" description="Helical" evidence="7">
    <location>
        <begin position="85"/>
        <end position="107"/>
    </location>
</feature>
<feature type="transmembrane region" description="Helical" evidence="7">
    <location>
        <begin position="32"/>
        <end position="48"/>
    </location>
</feature>
<feature type="transmembrane region" description="Helical" evidence="7">
    <location>
        <begin position="428"/>
        <end position="446"/>
    </location>
</feature>
<dbReference type="InterPro" id="IPR038770">
    <property type="entry name" value="Na+/solute_symporter_sf"/>
</dbReference>
<evidence type="ECO:0000256" key="4">
    <source>
        <dbReference type="ARBA" id="ARBA00022692"/>
    </source>
</evidence>
<evidence type="ECO:0000259" key="8">
    <source>
        <dbReference type="Pfam" id="PF00999"/>
    </source>
</evidence>
<dbReference type="AlphaFoldDB" id="A0A8J8PE48"/>
<dbReference type="Pfam" id="PF00999">
    <property type="entry name" value="Na_H_Exchanger"/>
    <property type="match status" value="1"/>
</dbReference>
<dbReference type="GO" id="GO:1902600">
    <property type="term" value="P:proton transmembrane transport"/>
    <property type="evidence" value="ECO:0007669"/>
    <property type="project" value="InterPro"/>
</dbReference>
<comment type="similarity">
    <text evidence="2">Belongs to the monovalent cation:proton antiporter 2 (CPA2) transporter (TC 2.A.37) family.</text>
</comment>
<evidence type="ECO:0000256" key="1">
    <source>
        <dbReference type="ARBA" id="ARBA00004141"/>
    </source>
</evidence>
<dbReference type="EMBL" id="LVVT01000010">
    <property type="protein sequence ID" value="TQS83446.1"/>
    <property type="molecule type" value="Genomic_DNA"/>
</dbReference>
<feature type="transmembrane region" description="Helical" evidence="7">
    <location>
        <begin position="544"/>
        <end position="564"/>
    </location>
</feature>
<feature type="transmembrane region" description="Helical" evidence="7">
    <location>
        <begin position="295"/>
        <end position="320"/>
    </location>
</feature>
<dbReference type="PANTHER" id="PTHR42751">
    <property type="entry name" value="SODIUM/HYDROGEN EXCHANGER FAMILY/TRKA DOMAIN PROTEIN"/>
    <property type="match status" value="1"/>
</dbReference>
<feature type="transmembrane region" description="Helical" evidence="7">
    <location>
        <begin position="327"/>
        <end position="345"/>
    </location>
</feature>
<feature type="transmembrane region" description="Helical" evidence="7">
    <location>
        <begin position="514"/>
        <end position="538"/>
    </location>
</feature>
<feature type="transmembrane region" description="Helical" evidence="7">
    <location>
        <begin position="6"/>
        <end position="25"/>
    </location>
</feature>
<dbReference type="GO" id="GO:0016020">
    <property type="term" value="C:membrane"/>
    <property type="evidence" value="ECO:0007669"/>
    <property type="project" value="UniProtKB-SubCell"/>
</dbReference>
<feature type="transmembrane region" description="Helical" evidence="7">
    <location>
        <begin position="54"/>
        <end position="73"/>
    </location>
</feature>
<keyword evidence="6 7" id="KW-0472">Membrane</keyword>
<dbReference type="PANTHER" id="PTHR42751:SF3">
    <property type="entry name" value="SODIUM_GLUTAMATE SYMPORTER"/>
    <property type="match status" value="1"/>
</dbReference>
<dbReference type="Gene3D" id="1.20.1530.20">
    <property type="match status" value="1"/>
</dbReference>
<dbReference type="RefSeq" id="WP_400256258.1">
    <property type="nucleotide sequence ID" value="NZ_CAYAYE010000009.1"/>
</dbReference>
<reference evidence="9" key="1">
    <citation type="submission" date="2016-03" db="EMBL/GenBank/DDBJ databases">
        <authorList>
            <person name="Borrel G."/>
            <person name="Mccann A."/>
            <person name="O'Toole P.W."/>
        </authorList>
    </citation>
    <scope>NUCLEOTIDE SEQUENCE</scope>
    <source>
        <strain evidence="9">183</strain>
    </source>
</reference>
<evidence type="ECO:0000256" key="6">
    <source>
        <dbReference type="ARBA" id="ARBA00023136"/>
    </source>
</evidence>
<sequence>MDETILLINLACLMLVAGACTLIFSKLKLPSVIGYLAAGIIIGPILELSHSSEMMSIVSIFSDLGIVVLMFYIGLELNLQKLKKVGKYVIVVAAIQLPLVVMFGYIAGIAMGWGFTASIFLGAVLSGSSTAVVAAVLKSNNIIDEETKDGIILITVMEDIGQVIILTMATPLLSGDSPALDTTLILIFSIVLFIGLSIAIGVLLIPKFLNWVGKKYNPESLLIISMGLCFAMALCASYIGLSIAIGSFLMGIIISQCEYSKIVMARVEPLKEIFMAVFFISIGMEIVPAELVNNLLLIFIIVIIFILAKGFSATFACYVANRPLKTAFISAASLLAMGEFALIISKTAYDAGAVQSWFYTSVIGACLVSMILLPPISRNSVKIYDKVSEKSPNWLHRWVNKINEIRADIFTRVSFSPASKKIAARETLMIAMDFAVIIIIEILFYYVSPYTVEYLADTLPALNNYVMLLILIADFLVLIPVVHSLVQSLKAISKLMIVGGTISKITKTTEVTPLFTFVQNMSTVISVTIITLLILIIVPISFGIWNYLAGLLICLAIVLVYVVYSKKNSYMKARAAVANSISERRVHPSWSEDKYVEDQEGFVSDISTHEHEGFEGAIEPPKNDNKIQ</sequence>
<keyword evidence="5 7" id="KW-1133">Transmembrane helix</keyword>
<keyword evidence="3" id="KW-0813">Transport</keyword>
<dbReference type="GO" id="GO:0015297">
    <property type="term" value="F:antiporter activity"/>
    <property type="evidence" value="ECO:0007669"/>
    <property type="project" value="InterPro"/>
</dbReference>
<feature type="transmembrane region" description="Helical" evidence="7">
    <location>
        <begin position="185"/>
        <end position="209"/>
    </location>
</feature>